<feature type="binding site" evidence="2">
    <location>
        <position position="329"/>
    </location>
    <ligand>
        <name>substrate</name>
    </ligand>
</feature>
<dbReference type="SUPFAM" id="SSF53474">
    <property type="entry name" value="alpha/beta-Hydrolases"/>
    <property type="match status" value="1"/>
</dbReference>
<comment type="subunit">
    <text evidence="2">Homodimer.</text>
</comment>
<dbReference type="Proteomes" id="UP000198756">
    <property type="component" value="Unassembled WGS sequence"/>
</dbReference>
<comment type="caution">
    <text evidence="2">Lacks conserved residue(s) required for the propagation of feature annotation.</text>
</comment>
<dbReference type="GO" id="GO:0009092">
    <property type="term" value="P:homoserine metabolic process"/>
    <property type="evidence" value="ECO:0007669"/>
    <property type="project" value="TreeGrafter"/>
</dbReference>
<dbReference type="GO" id="GO:0005737">
    <property type="term" value="C:cytoplasm"/>
    <property type="evidence" value="ECO:0007669"/>
    <property type="project" value="UniProtKB-SubCell"/>
</dbReference>
<proteinExistence type="inferred from homology"/>
<keyword evidence="2" id="KW-0012">Acyltransferase</keyword>
<comment type="function">
    <text evidence="2">Transfers an acetyl group from acetyl-CoA to L-homoserine, forming acetyl-L-homoserine.</text>
</comment>
<keyword evidence="2" id="KW-0486">Methionine biosynthesis</keyword>
<accession>A0A1G5XY44</accession>
<comment type="catalytic activity">
    <reaction evidence="2">
        <text>L-homoserine + acetyl-CoA = O-acetyl-L-homoserine + CoA</text>
        <dbReference type="Rhea" id="RHEA:13701"/>
        <dbReference type="ChEBI" id="CHEBI:57287"/>
        <dbReference type="ChEBI" id="CHEBI:57288"/>
        <dbReference type="ChEBI" id="CHEBI:57476"/>
        <dbReference type="ChEBI" id="CHEBI:57716"/>
        <dbReference type="EC" id="2.3.1.31"/>
    </reaction>
</comment>
<evidence type="ECO:0000256" key="1">
    <source>
        <dbReference type="ARBA" id="ARBA00022679"/>
    </source>
</evidence>
<comment type="subcellular location">
    <subcellularLocation>
        <location evidence="2">Cytoplasm</location>
    </subcellularLocation>
</comment>
<comment type="similarity">
    <text evidence="2">Belongs to the AB hydrolase superfamily. MetX family.</text>
</comment>
<reference evidence="6" key="1">
    <citation type="submission" date="2016-10" db="EMBL/GenBank/DDBJ databases">
        <authorList>
            <person name="Varghese N."/>
            <person name="Submissions S."/>
        </authorList>
    </citation>
    <scope>NUCLEOTIDE SEQUENCE [LARGE SCALE GENOMIC DNA]</scope>
    <source>
        <strain evidence="6">DSM 22703</strain>
    </source>
</reference>
<dbReference type="GO" id="GO:0004414">
    <property type="term" value="F:homoserine O-acetyltransferase activity"/>
    <property type="evidence" value="ECO:0007669"/>
    <property type="project" value="UniProtKB-UniRule"/>
</dbReference>
<dbReference type="EC" id="2.3.1.31" evidence="2"/>
<dbReference type="InterPro" id="IPR000073">
    <property type="entry name" value="AB_hydrolase_1"/>
</dbReference>
<dbReference type="Gene3D" id="3.40.50.1820">
    <property type="entry name" value="alpha/beta hydrolase"/>
    <property type="match status" value="1"/>
</dbReference>
<keyword evidence="2" id="KW-0028">Amino-acid biosynthesis</keyword>
<dbReference type="AlphaFoldDB" id="A0A1G5XY44"/>
<protein>
    <recommendedName>
        <fullName evidence="2">Homoserine O-acetyltransferase</fullName>
        <shortName evidence="2">HAT</shortName>
        <ecNumber evidence="2">2.3.1.31</ecNumber>
    </recommendedName>
    <alternativeName>
        <fullName evidence="2">Homoserine transacetylase</fullName>
        <shortName evidence="2">HTA</shortName>
    </alternativeName>
</protein>
<comment type="pathway">
    <text evidence="2">Amino-acid biosynthesis; L-methionine biosynthesis via de novo pathway; O-acetyl-L-homoserine from L-homoserine: step 1/1.</text>
</comment>
<evidence type="ECO:0000256" key="3">
    <source>
        <dbReference type="PIRSR" id="PIRSR000443-1"/>
    </source>
</evidence>
<feature type="active site" evidence="2 3">
    <location>
        <position position="328"/>
    </location>
</feature>
<sequence length="349" mass="39014">MNLTSQYADFTMTQEVFHSIEPLLLESGEVLPNFDLTYTTYGQLNKKKSNVIWVIHALTGDSKAAEWWNGLIGENKFFDPADHFIICANLLGSCYGSTNPFSENPNTNTPYFYDFPQVTTRDLGASLEKLRIHLGIEKIQTLIGGSLGGQVALEWAVTLGQKLENAVILASTAKTSPWVIGFNETQRMAIESDCTWGECHEQAGSKGLETARAIAMLTYRHPADLQIKQSEKEEKLDGFRAASYLRYQGQKLAKRFNALSYWTLSKAMDSHDLGRGRGSLVSVLASIEAKVLTIGVDSDLLFLPGEAQFISQKVKRGTYKEIHSTAGHDAFLIEFEQLTYFLKSFYLEH</sequence>
<dbReference type="InterPro" id="IPR029058">
    <property type="entry name" value="AB_hydrolase_fold"/>
</dbReference>
<dbReference type="RefSeq" id="WP_092729844.1">
    <property type="nucleotide sequence ID" value="NZ_FMXE01000012.1"/>
</dbReference>
<keyword evidence="6" id="KW-1185">Reference proteome</keyword>
<dbReference type="Pfam" id="PF00561">
    <property type="entry name" value="Abhydrolase_1"/>
    <property type="match status" value="1"/>
</dbReference>
<feature type="active site" evidence="2 3">
    <location>
        <position position="299"/>
    </location>
</feature>
<dbReference type="UniPathway" id="UPA00051">
    <property type="reaction ID" value="UER00074"/>
</dbReference>
<dbReference type="EMBL" id="FMXE01000012">
    <property type="protein sequence ID" value="SDA74577.1"/>
    <property type="molecule type" value="Genomic_DNA"/>
</dbReference>
<dbReference type="HAMAP" id="MF_00296">
    <property type="entry name" value="MetX_acyltransf"/>
    <property type="match status" value="1"/>
</dbReference>
<feature type="binding site" evidence="2">
    <location>
        <position position="212"/>
    </location>
    <ligand>
        <name>substrate</name>
    </ligand>
</feature>
<keyword evidence="2" id="KW-0963">Cytoplasm</keyword>
<feature type="domain" description="AB hydrolase-1" evidence="4">
    <location>
        <begin position="51"/>
        <end position="333"/>
    </location>
</feature>
<dbReference type="STRING" id="279824.SAMN03080617_02049"/>
<gene>
    <name evidence="2" type="primary">metXA</name>
    <name evidence="5" type="ORF">SAMN03080617_02049</name>
</gene>
<feature type="active site" description="Nucleophile" evidence="2 3">
    <location>
        <position position="146"/>
    </location>
</feature>
<evidence type="ECO:0000313" key="6">
    <source>
        <dbReference type="Proteomes" id="UP000198756"/>
    </source>
</evidence>
<dbReference type="PANTHER" id="PTHR32268:SF11">
    <property type="entry name" value="HOMOSERINE O-ACETYLTRANSFERASE"/>
    <property type="match status" value="1"/>
</dbReference>
<evidence type="ECO:0000256" key="2">
    <source>
        <dbReference type="HAMAP-Rule" id="MF_00296"/>
    </source>
</evidence>
<dbReference type="OrthoDB" id="9800754at2"/>
<evidence type="ECO:0000259" key="4">
    <source>
        <dbReference type="Pfam" id="PF00561"/>
    </source>
</evidence>
<keyword evidence="1 2" id="KW-0808">Transferase</keyword>
<organism evidence="5 6">
    <name type="scientific">Algoriphagus alkaliphilus</name>
    <dbReference type="NCBI Taxonomy" id="279824"/>
    <lineage>
        <taxon>Bacteria</taxon>
        <taxon>Pseudomonadati</taxon>
        <taxon>Bacteroidota</taxon>
        <taxon>Cytophagia</taxon>
        <taxon>Cytophagales</taxon>
        <taxon>Cyclobacteriaceae</taxon>
        <taxon>Algoriphagus</taxon>
    </lineage>
</organism>
<name>A0A1G5XY44_9BACT</name>
<evidence type="ECO:0000313" key="5">
    <source>
        <dbReference type="EMBL" id="SDA74577.1"/>
    </source>
</evidence>
<dbReference type="GO" id="GO:0009086">
    <property type="term" value="P:methionine biosynthetic process"/>
    <property type="evidence" value="ECO:0007669"/>
    <property type="project" value="UniProtKB-UniRule"/>
</dbReference>
<dbReference type="NCBIfam" id="TIGR01392">
    <property type="entry name" value="homoserO_Ac_trn"/>
    <property type="match status" value="1"/>
</dbReference>
<dbReference type="InterPro" id="IPR008220">
    <property type="entry name" value="HAT_MetX-like"/>
</dbReference>
<dbReference type="PIRSF" id="PIRSF000443">
    <property type="entry name" value="Homoser_Ac_trans"/>
    <property type="match status" value="1"/>
</dbReference>
<dbReference type="PANTHER" id="PTHR32268">
    <property type="entry name" value="HOMOSERINE O-ACETYLTRANSFERASE"/>
    <property type="match status" value="1"/>
</dbReference>